<dbReference type="PANTHER" id="PTHR41791:SF1">
    <property type="entry name" value="SSL7039 PROTEIN"/>
    <property type="match status" value="1"/>
</dbReference>
<sequence>MKEIKQTENFRLWEKCLKDRRAKTIIASRIFRVSYGLMGDVEPVGEGVFELRIHYGPGYRLYFKNHREEIILLLYGGDKSSQKRDICLAKNLAKSWSNGND</sequence>
<gene>
    <name evidence="1" type="ORF">GEAM_0684</name>
</gene>
<dbReference type="PIRSF" id="PIRSF028744">
    <property type="entry name" value="Addict_mod_HI1419"/>
    <property type="match status" value="1"/>
</dbReference>
<dbReference type="eggNOG" id="COG3657">
    <property type="taxonomic scope" value="Bacteria"/>
</dbReference>
<dbReference type="PANTHER" id="PTHR41791">
    <property type="entry name" value="SSL7039 PROTEIN"/>
    <property type="match status" value="1"/>
</dbReference>
<dbReference type="GeneID" id="78379030"/>
<dbReference type="RefSeq" id="WP_034788314.1">
    <property type="nucleotide sequence ID" value="NZ_JMPJ01000025.1"/>
</dbReference>
<proteinExistence type="predicted"/>
<dbReference type="Proteomes" id="UP000028640">
    <property type="component" value="Unassembled WGS sequence"/>
</dbReference>
<name>A0A085GM65_EWIA3</name>
<dbReference type="OrthoDB" id="9800258at2"/>
<dbReference type="NCBIfam" id="TIGR02683">
    <property type="entry name" value="upstrm_HI1419"/>
    <property type="match status" value="1"/>
</dbReference>
<evidence type="ECO:0000313" key="1">
    <source>
        <dbReference type="EMBL" id="KFC84810.1"/>
    </source>
</evidence>
<organism evidence="1 2">
    <name type="scientific">Ewingella americana (strain ATCC 33852 / DSM 4580 / CCUG 14506 / JCM 5911 / LMG 7869 / NCTC 12157 / CDC 1468-78)</name>
    <dbReference type="NCBI Taxonomy" id="910964"/>
    <lineage>
        <taxon>Bacteria</taxon>
        <taxon>Pseudomonadati</taxon>
        <taxon>Pseudomonadota</taxon>
        <taxon>Gammaproteobacteria</taxon>
        <taxon>Enterobacterales</taxon>
        <taxon>Yersiniaceae</taxon>
        <taxon>Ewingella</taxon>
    </lineage>
</organism>
<dbReference type="InterPro" id="IPR014056">
    <property type="entry name" value="TypeIITA-like_toxin_pred"/>
</dbReference>
<reference evidence="1 2" key="1">
    <citation type="submission" date="2014-05" db="EMBL/GenBank/DDBJ databases">
        <title>ATOL: Assembling a taxonomically balanced genome-scale reconstruction of the evolutionary history of the Enterobacteriaceae.</title>
        <authorList>
            <person name="Plunkett G.III."/>
            <person name="Neeno-Eckwall E.C."/>
            <person name="Glasner J.D."/>
            <person name="Perna N.T."/>
        </authorList>
    </citation>
    <scope>NUCLEOTIDE SEQUENCE [LARGE SCALE GENOMIC DNA]</scope>
    <source>
        <strain evidence="1 2">ATCC 33852</strain>
    </source>
</reference>
<comment type="caution">
    <text evidence="1">The sequence shown here is derived from an EMBL/GenBank/DDBJ whole genome shotgun (WGS) entry which is preliminary data.</text>
</comment>
<accession>A0A085GM65</accession>
<protein>
    <submittedName>
        <fullName evidence="1">Uncharacterized DUF891 family protein</fullName>
    </submittedName>
</protein>
<dbReference type="AlphaFoldDB" id="A0A085GM65"/>
<dbReference type="STRING" id="910964.GEAM_0684"/>
<dbReference type="EMBL" id="JMPJ01000025">
    <property type="protein sequence ID" value="KFC84810.1"/>
    <property type="molecule type" value="Genomic_DNA"/>
</dbReference>
<keyword evidence="2" id="KW-1185">Reference proteome</keyword>
<evidence type="ECO:0000313" key="2">
    <source>
        <dbReference type="Proteomes" id="UP000028640"/>
    </source>
</evidence>